<evidence type="ECO:0000313" key="2">
    <source>
        <dbReference type="EMBL" id="CAA7026211.1"/>
    </source>
</evidence>
<dbReference type="OrthoDB" id="128382at2759"/>
<feature type="domain" description="Reverse transcriptase Ty1/copia-type" evidence="1">
    <location>
        <begin position="1"/>
        <end position="163"/>
    </location>
</feature>
<organism evidence="2 4">
    <name type="scientific">Microthlaspi erraticum</name>
    <dbReference type="NCBI Taxonomy" id="1685480"/>
    <lineage>
        <taxon>Eukaryota</taxon>
        <taxon>Viridiplantae</taxon>
        <taxon>Streptophyta</taxon>
        <taxon>Embryophyta</taxon>
        <taxon>Tracheophyta</taxon>
        <taxon>Spermatophyta</taxon>
        <taxon>Magnoliopsida</taxon>
        <taxon>eudicotyledons</taxon>
        <taxon>Gunneridae</taxon>
        <taxon>Pentapetalae</taxon>
        <taxon>rosids</taxon>
        <taxon>malvids</taxon>
        <taxon>Brassicales</taxon>
        <taxon>Brassicaceae</taxon>
        <taxon>Coluteocarpeae</taxon>
        <taxon>Microthlaspi</taxon>
    </lineage>
</organism>
<dbReference type="InterPro" id="IPR043502">
    <property type="entry name" value="DNA/RNA_pol_sf"/>
</dbReference>
<gene>
    <name evidence="2" type="ORF">MERR_LOCUS13446</name>
    <name evidence="3" type="ORF">MERR_LOCUS40972</name>
</gene>
<keyword evidence="4" id="KW-1185">Reference proteome</keyword>
<dbReference type="SUPFAM" id="SSF56672">
    <property type="entry name" value="DNA/RNA polymerases"/>
    <property type="match status" value="1"/>
</dbReference>
<name>A0A6D2IHT1_9BRAS</name>
<protein>
    <recommendedName>
        <fullName evidence="1">Reverse transcriptase Ty1/copia-type domain-containing protein</fullName>
    </recommendedName>
</protein>
<evidence type="ECO:0000313" key="4">
    <source>
        <dbReference type="Proteomes" id="UP000467841"/>
    </source>
</evidence>
<sequence length="337" mass="39022">MDVKNAFLQGELDEEVYMTSPQCLEHIVKSGKFLKLRKPISGLKQSPRVWYRKLSITLLDRGFKRSEADHTLFTLQRKEVIVVILIYVDDMIISGNEKVGIQETKSYLQSVFEIKDLGTLKYFLGIEVCRARKGLFISQRKYILDLLNEVCKKNAKPAKTPLEDSYKTHQGEIGDNELFHDPKLYRQIVGKLIYLTLTGPDICFDVNQISHHIQVPKKYHWEMVDRILRYLKGTSGQGIWMRCNGSSDIVHYCDADWASDREDRRSTTDYCTFIGGNLVTWKSKKQKVAACSSAEAEYRAMRTLTNELMLLKMLLLDLGRETPTLRILLDTIDHWLF</sequence>
<dbReference type="EMBL" id="CACVBM020001050">
    <property type="protein sequence ID" value="CAA7026211.1"/>
    <property type="molecule type" value="Genomic_DNA"/>
</dbReference>
<accession>A0A6D2IHT1</accession>
<dbReference type="InterPro" id="IPR013103">
    <property type="entry name" value="RVT_2"/>
</dbReference>
<reference evidence="2 4" key="1">
    <citation type="submission" date="2020-01" db="EMBL/GenBank/DDBJ databases">
        <authorList>
            <person name="Mishra B."/>
        </authorList>
    </citation>
    <scope>NUCLEOTIDE SEQUENCE [LARGE SCALE GENOMIC DNA]</scope>
</reference>
<dbReference type="PANTHER" id="PTHR11439:SF463">
    <property type="entry name" value="REVERSE TRANSCRIPTASE TY1_COPIA-TYPE DOMAIN-CONTAINING PROTEIN"/>
    <property type="match status" value="1"/>
</dbReference>
<dbReference type="PANTHER" id="PTHR11439">
    <property type="entry name" value="GAG-POL-RELATED RETROTRANSPOSON"/>
    <property type="match status" value="1"/>
</dbReference>
<proteinExistence type="predicted"/>
<dbReference type="Pfam" id="PF07727">
    <property type="entry name" value="RVT_2"/>
    <property type="match status" value="1"/>
</dbReference>
<evidence type="ECO:0000313" key="3">
    <source>
        <dbReference type="EMBL" id="CAA7053736.1"/>
    </source>
</evidence>
<dbReference type="EMBL" id="CACVBM020001548">
    <property type="protein sequence ID" value="CAA7053736.1"/>
    <property type="molecule type" value="Genomic_DNA"/>
</dbReference>
<dbReference type="Proteomes" id="UP000467841">
    <property type="component" value="Unassembled WGS sequence"/>
</dbReference>
<dbReference type="CDD" id="cd09272">
    <property type="entry name" value="RNase_HI_RT_Ty1"/>
    <property type="match status" value="1"/>
</dbReference>
<evidence type="ECO:0000259" key="1">
    <source>
        <dbReference type="Pfam" id="PF07727"/>
    </source>
</evidence>
<dbReference type="AlphaFoldDB" id="A0A6D2IHT1"/>